<dbReference type="EMBL" id="UINC01038122">
    <property type="protein sequence ID" value="SVB34653.1"/>
    <property type="molecule type" value="Genomic_DNA"/>
</dbReference>
<feature type="non-terminal residue" evidence="1">
    <location>
        <position position="549"/>
    </location>
</feature>
<name>A0A382DAI7_9ZZZZ</name>
<accession>A0A382DAI7</accession>
<gene>
    <name evidence="1" type="ORF">METZ01_LOCUS187507</name>
</gene>
<protein>
    <submittedName>
        <fullName evidence="1">Uncharacterized protein</fullName>
    </submittedName>
</protein>
<reference evidence="1" key="1">
    <citation type="submission" date="2018-05" db="EMBL/GenBank/DDBJ databases">
        <authorList>
            <person name="Lanie J.A."/>
            <person name="Ng W.-L."/>
            <person name="Kazmierczak K.M."/>
            <person name="Andrzejewski T.M."/>
            <person name="Davidsen T.M."/>
            <person name="Wayne K.J."/>
            <person name="Tettelin H."/>
            <person name="Glass J.I."/>
            <person name="Rusch D."/>
            <person name="Podicherti R."/>
            <person name="Tsui H.-C.T."/>
            <person name="Winkler M.E."/>
        </authorList>
    </citation>
    <scope>NUCLEOTIDE SEQUENCE</scope>
</reference>
<evidence type="ECO:0000313" key="1">
    <source>
        <dbReference type="EMBL" id="SVB34653.1"/>
    </source>
</evidence>
<sequence>MWFRLKAIITFSLLIILNDISADEKLPKRVTTSISGSNTNAEIYLSATVANANDNNDYKVALENISLPRSFQIETVIKPEDIDIGKEANFLFFIKYSDQFYMIDKNGNVEIYDGKEILAYEEIVLEARNEKILINFNLDESFEGFYEVFVGYQLKDNPDKIIFNAEPAALHLRPYWSSIDNQIWKGNELEERNPLCERGATRWNGPVINFDINLDSINDFFMPISCYQADRDPISVHNVKVQSSWKMFCSRINDHHYDCTKELFDSEFIDTTFDDTGGGNPYTHVMDKPRDLNGDGFPEFWYAMNRDDGRPGSTEEDDELLESLCGKPEAWEVWQGRSNNDCLRLSLHSIFLSKSDGSYDVVPINVWGRAVSHNMHVLPNAMGGYDFVIWGSNGIRAARLIDRELIDVTSEYNNYVNHGTIAYVPFYNRVIDHEGKTYLITAKARQEFIDSPNLIEYDPNGKIVNERRNMINGFTLWEFRAGDGFYLSDYYTPPESNNVTLKYREDGLVTDELAVIIKGGIVFKPNWHFSHFEKLSPEEDPTLIMYQES</sequence>
<organism evidence="1">
    <name type="scientific">marine metagenome</name>
    <dbReference type="NCBI Taxonomy" id="408172"/>
    <lineage>
        <taxon>unclassified sequences</taxon>
        <taxon>metagenomes</taxon>
        <taxon>ecological metagenomes</taxon>
    </lineage>
</organism>
<dbReference type="AlphaFoldDB" id="A0A382DAI7"/>
<proteinExistence type="predicted"/>